<dbReference type="PANTHER" id="PTHR30349">
    <property type="entry name" value="PHAGE INTEGRASE-RELATED"/>
    <property type="match status" value="1"/>
</dbReference>
<evidence type="ECO:0000256" key="4">
    <source>
        <dbReference type="PROSITE-ProRule" id="PRU01248"/>
    </source>
</evidence>
<dbReference type="GO" id="GO:0006310">
    <property type="term" value="P:DNA recombination"/>
    <property type="evidence" value="ECO:0007669"/>
    <property type="project" value="UniProtKB-KW"/>
</dbReference>
<keyword evidence="8" id="KW-1185">Reference proteome</keyword>
<dbReference type="InterPro" id="IPR050090">
    <property type="entry name" value="Tyrosine_recombinase_XerCD"/>
</dbReference>
<dbReference type="PROSITE" id="PS51898">
    <property type="entry name" value="TYR_RECOMBINASE"/>
    <property type="match status" value="1"/>
</dbReference>
<dbReference type="Proteomes" id="UP000310458">
    <property type="component" value="Unassembled WGS sequence"/>
</dbReference>
<dbReference type="AlphaFoldDB" id="A0A5R9B512"/>
<dbReference type="InterPro" id="IPR004107">
    <property type="entry name" value="Integrase_SAM-like_N"/>
</dbReference>
<feature type="domain" description="Core-binding (CB)" evidence="6">
    <location>
        <begin position="23"/>
        <end position="126"/>
    </location>
</feature>
<dbReference type="EMBL" id="VAVZ01000083">
    <property type="protein sequence ID" value="TLP90586.1"/>
    <property type="molecule type" value="Genomic_DNA"/>
</dbReference>
<keyword evidence="1" id="KW-0229">DNA integration</keyword>
<dbReference type="GO" id="GO:0015074">
    <property type="term" value="P:DNA integration"/>
    <property type="evidence" value="ECO:0007669"/>
    <property type="project" value="UniProtKB-KW"/>
</dbReference>
<protein>
    <submittedName>
        <fullName evidence="7">Integrase</fullName>
    </submittedName>
</protein>
<dbReference type="InterPro" id="IPR011010">
    <property type="entry name" value="DNA_brk_join_enz"/>
</dbReference>
<reference evidence="7 8" key="1">
    <citation type="submission" date="2019-05" db="EMBL/GenBank/DDBJ databases">
        <title>Nesterenkonia sp. GY074 isolated from the Southern Atlantic Ocean.</title>
        <authorList>
            <person name="Zhang G."/>
        </authorList>
    </citation>
    <scope>NUCLEOTIDE SEQUENCE [LARGE SCALE GENOMIC DNA]</scope>
    <source>
        <strain evidence="7 8">GY074</strain>
    </source>
</reference>
<keyword evidence="2 4" id="KW-0238">DNA-binding</keyword>
<dbReference type="InterPro" id="IPR013762">
    <property type="entry name" value="Integrase-like_cat_sf"/>
</dbReference>
<dbReference type="SUPFAM" id="SSF56349">
    <property type="entry name" value="DNA breaking-rejoining enzymes"/>
    <property type="match status" value="1"/>
</dbReference>
<sequence length="362" mass="39503">MSSSVDLRLARHDEGWALAGADASRFGLVNDYLSHLLDRNYSLATVRAYGYDLLAFCRWLSEVDVEVESVTTNGLLDYLRACREATIPGRAGPEVITMTGQRLDRYAATTINRRLAAIAGLYTFAGLRDPEASNPVPRGREARWVTAGEKSGMLAHTRRRRQPRSALRLRESKKLPVALSAPDAAKLVASLRTWRDRAIAGLMLWCGLRSSEVLTLAVKDVDIGGRWVTVTGKGAKQRRVPLDADVASVIDVYLLAERPASDSDRLFLVAKGANRGQGLTAAGLRTIFRYHRGLTGIAGGHPHALRHTFGTTLAEAGVDLAVMQALLGHAHVDTTARYVHLAPAHVKGEFDAARARIRAQTR</sequence>
<evidence type="ECO:0000259" key="5">
    <source>
        <dbReference type="PROSITE" id="PS51898"/>
    </source>
</evidence>
<organism evidence="7 8">
    <name type="scientific">Nesterenkonia salmonea</name>
    <dbReference type="NCBI Taxonomy" id="1804987"/>
    <lineage>
        <taxon>Bacteria</taxon>
        <taxon>Bacillati</taxon>
        <taxon>Actinomycetota</taxon>
        <taxon>Actinomycetes</taxon>
        <taxon>Micrococcales</taxon>
        <taxon>Micrococcaceae</taxon>
        <taxon>Nesterenkonia</taxon>
    </lineage>
</organism>
<dbReference type="Gene3D" id="1.10.443.10">
    <property type="entry name" value="Intergrase catalytic core"/>
    <property type="match status" value="1"/>
</dbReference>
<dbReference type="OrthoDB" id="9803188at2"/>
<evidence type="ECO:0000313" key="8">
    <source>
        <dbReference type="Proteomes" id="UP000310458"/>
    </source>
</evidence>
<gene>
    <name evidence="7" type="ORF">FEF26_15265</name>
</gene>
<feature type="domain" description="Tyr recombinase" evidence="5">
    <location>
        <begin position="174"/>
        <end position="351"/>
    </location>
</feature>
<evidence type="ECO:0000256" key="1">
    <source>
        <dbReference type="ARBA" id="ARBA00022908"/>
    </source>
</evidence>
<keyword evidence="3" id="KW-0233">DNA recombination</keyword>
<dbReference type="GO" id="GO:0003677">
    <property type="term" value="F:DNA binding"/>
    <property type="evidence" value="ECO:0007669"/>
    <property type="project" value="UniProtKB-UniRule"/>
</dbReference>
<dbReference type="SUPFAM" id="SSF47823">
    <property type="entry name" value="lambda integrase-like, N-terminal domain"/>
    <property type="match status" value="1"/>
</dbReference>
<dbReference type="PANTHER" id="PTHR30349:SF81">
    <property type="entry name" value="TYROSINE RECOMBINASE XERC"/>
    <property type="match status" value="1"/>
</dbReference>
<evidence type="ECO:0000256" key="3">
    <source>
        <dbReference type="ARBA" id="ARBA00023172"/>
    </source>
</evidence>
<dbReference type="RefSeq" id="WP_138254388.1">
    <property type="nucleotide sequence ID" value="NZ_VAVZ01000083.1"/>
</dbReference>
<evidence type="ECO:0000259" key="6">
    <source>
        <dbReference type="PROSITE" id="PS51900"/>
    </source>
</evidence>
<dbReference type="Pfam" id="PF02899">
    <property type="entry name" value="Phage_int_SAM_1"/>
    <property type="match status" value="1"/>
</dbReference>
<accession>A0A5R9B512</accession>
<dbReference type="PROSITE" id="PS51900">
    <property type="entry name" value="CB"/>
    <property type="match status" value="1"/>
</dbReference>
<name>A0A5R9B512_9MICC</name>
<dbReference type="InterPro" id="IPR010998">
    <property type="entry name" value="Integrase_recombinase_N"/>
</dbReference>
<proteinExistence type="predicted"/>
<comment type="caution">
    <text evidence="7">The sequence shown here is derived from an EMBL/GenBank/DDBJ whole genome shotgun (WGS) entry which is preliminary data.</text>
</comment>
<dbReference type="Pfam" id="PF00589">
    <property type="entry name" value="Phage_integrase"/>
    <property type="match status" value="1"/>
</dbReference>
<dbReference type="InterPro" id="IPR044068">
    <property type="entry name" value="CB"/>
</dbReference>
<dbReference type="InterPro" id="IPR002104">
    <property type="entry name" value="Integrase_catalytic"/>
</dbReference>
<evidence type="ECO:0000313" key="7">
    <source>
        <dbReference type="EMBL" id="TLP90586.1"/>
    </source>
</evidence>
<evidence type="ECO:0000256" key="2">
    <source>
        <dbReference type="ARBA" id="ARBA00023125"/>
    </source>
</evidence>
<dbReference type="Gene3D" id="1.10.150.130">
    <property type="match status" value="1"/>
</dbReference>